<dbReference type="Proteomes" id="UP000256941">
    <property type="component" value="Unassembled WGS sequence"/>
</dbReference>
<dbReference type="AlphaFoldDB" id="A0A3D9XH03"/>
<sequence length="117" mass="12502">MSRLKDQLCAALRARLAGKRVIAPEAGWPLLDAFQALSVARSYGSAGPNPISWAELAAWSQVMRRPIEPAHAEIIMDLDQVWLEHASRGGKAPEGVKALAPVSKHPISAALLDAVMG</sequence>
<dbReference type="EMBL" id="QTUJ01000004">
    <property type="protein sequence ID" value="REF67402.1"/>
    <property type="molecule type" value="Genomic_DNA"/>
</dbReference>
<dbReference type="RefSeq" id="WP_116223017.1">
    <property type="nucleotide sequence ID" value="NZ_CP038197.1"/>
</dbReference>
<accession>A0A3D9XH03</accession>
<comment type="caution">
    <text evidence="1">The sequence shown here is derived from an EMBL/GenBank/DDBJ whole genome shotgun (WGS) entry which is preliminary data.</text>
</comment>
<proteinExistence type="predicted"/>
<dbReference type="InterPro" id="IPR056919">
    <property type="entry name" value="Phage_TAC_18"/>
</dbReference>
<gene>
    <name evidence="1" type="ORF">BDD41_4427</name>
</gene>
<evidence type="ECO:0000313" key="1">
    <source>
        <dbReference type="EMBL" id="REF67402.1"/>
    </source>
</evidence>
<dbReference type="Pfam" id="PF23812">
    <property type="entry name" value="Phage_TAC_18"/>
    <property type="match status" value="1"/>
</dbReference>
<protein>
    <submittedName>
        <fullName evidence="1">Uncharacterized protein</fullName>
    </submittedName>
</protein>
<evidence type="ECO:0000313" key="2">
    <source>
        <dbReference type="Proteomes" id="UP000256941"/>
    </source>
</evidence>
<name>A0A3D9XH03_PARVE</name>
<organism evidence="1 2">
    <name type="scientific">Paracoccus versutus</name>
    <name type="common">Thiobacillus versutus</name>
    <dbReference type="NCBI Taxonomy" id="34007"/>
    <lineage>
        <taxon>Bacteria</taxon>
        <taxon>Pseudomonadati</taxon>
        <taxon>Pseudomonadota</taxon>
        <taxon>Alphaproteobacteria</taxon>
        <taxon>Rhodobacterales</taxon>
        <taxon>Paracoccaceae</taxon>
        <taxon>Paracoccus</taxon>
    </lineage>
</organism>
<reference evidence="1 2" key="1">
    <citation type="submission" date="2018-08" db="EMBL/GenBank/DDBJ databases">
        <title>Genomic Encyclopedia of Archaeal and Bacterial Type Strains, Phase II (KMG-II): from individual species to whole genera.</title>
        <authorList>
            <person name="Goeker M."/>
        </authorList>
    </citation>
    <scope>NUCLEOTIDE SEQUENCE [LARGE SCALE GENOMIC DNA]</scope>
    <source>
        <strain evidence="1 2">DSM 17099</strain>
    </source>
</reference>